<dbReference type="SUPFAM" id="SSF56112">
    <property type="entry name" value="Protein kinase-like (PK-like)"/>
    <property type="match status" value="1"/>
</dbReference>
<keyword evidence="2" id="KW-0067">ATP-binding</keyword>
<reference evidence="5 6" key="1">
    <citation type="journal article" date="2016" name="DNA Res.">
        <title>The draft genome of MD-2 pineapple using hybrid error correction of long reads.</title>
        <authorList>
            <person name="Redwan R.M."/>
            <person name="Saidin A."/>
            <person name="Kumar S.V."/>
        </authorList>
    </citation>
    <scope>NUCLEOTIDE SEQUENCE [LARGE SCALE GENOMIC DNA]</scope>
    <source>
        <strain evidence="6">cv. MD2</strain>
        <tissue evidence="5">Leaf</tissue>
    </source>
</reference>
<dbReference type="InterPro" id="IPR000719">
    <property type="entry name" value="Prot_kinase_dom"/>
</dbReference>
<evidence type="ECO:0000313" key="6">
    <source>
        <dbReference type="Proteomes" id="UP000092600"/>
    </source>
</evidence>
<organism evidence="5 6">
    <name type="scientific">Ananas comosus</name>
    <name type="common">Pineapple</name>
    <name type="synonym">Ananas ananas</name>
    <dbReference type="NCBI Taxonomy" id="4615"/>
    <lineage>
        <taxon>Eukaryota</taxon>
        <taxon>Viridiplantae</taxon>
        <taxon>Streptophyta</taxon>
        <taxon>Embryophyta</taxon>
        <taxon>Tracheophyta</taxon>
        <taxon>Spermatophyta</taxon>
        <taxon>Magnoliopsida</taxon>
        <taxon>Liliopsida</taxon>
        <taxon>Poales</taxon>
        <taxon>Bromeliaceae</taxon>
        <taxon>Bromelioideae</taxon>
        <taxon>Ananas</taxon>
    </lineage>
</organism>
<feature type="region of interest" description="Disordered" evidence="3">
    <location>
        <begin position="249"/>
        <end position="302"/>
    </location>
</feature>
<dbReference type="PROSITE" id="PS50011">
    <property type="entry name" value="PROTEIN_KINASE_DOM"/>
    <property type="match status" value="1"/>
</dbReference>
<evidence type="ECO:0000256" key="2">
    <source>
        <dbReference type="ARBA" id="ARBA00022840"/>
    </source>
</evidence>
<dbReference type="EMBL" id="LSRQ01002368">
    <property type="protein sequence ID" value="OAY74521.1"/>
    <property type="molecule type" value="Genomic_DNA"/>
</dbReference>
<dbReference type="InterPro" id="IPR008271">
    <property type="entry name" value="Ser/Thr_kinase_AS"/>
</dbReference>
<dbReference type="Proteomes" id="UP000092600">
    <property type="component" value="Unassembled WGS sequence"/>
</dbReference>
<name>A0A199VCC3_ANACO</name>
<dbReference type="Gene3D" id="1.10.510.10">
    <property type="entry name" value="Transferase(Phosphotransferase) domain 1"/>
    <property type="match status" value="1"/>
</dbReference>
<evidence type="ECO:0000256" key="1">
    <source>
        <dbReference type="ARBA" id="ARBA00022741"/>
    </source>
</evidence>
<dbReference type="InterPro" id="IPR011009">
    <property type="entry name" value="Kinase-like_dom_sf"/>
</dbReference>
<proteinExistence type="predicted"/>
<dbReference type="GO" id="GO:0005886">
    <property type="term" value="C:plasma membrane"/>
    <property type="evidence" value="ECO:0007669"/>
    <property type="project" value="TreeGrafter"/>
</dbReference>
<evidence type="ECO:0000259" key="4">
    <source>
        <dbReference type="PROSITE" id="PS50011"/>
    </source>
</evidence>
<evidence type="ECO:0000313" key="5">
    <source>
        <dbReference type="EMBL" id="OAY74521.1"/>
    </source>
</evidence>
<dbReference type="PANTHER" id="PTHR27001:SF764">
    <property type="entry name" value="OS05G0387700 PROTEIN"/>
    <property type="match status" value="1"/>
</dbReference>
<dbReference type="Pfam" id="PF00069">
    <property type="entry name" value="Pkinase"/>
    <property type="match status" value="1"/>
</dbReference>
<dbReference type="GO" id="GO:0005524">
    <property type="term" value="F:ATP binding"/>
    <property type="evidence" value="ECO:0007669"/>
    <property type="project" value="UniProtKB-KW"/>
</dbReference>
<accession>A0A199VCC3</accession>
<protein>
    <submittedName>
        <fullName evidence="5">Serine/threonine-protein kinase-like protein</fullName>
    </submittedName>
</protein>
<evidence type="ECO:0000256" key="3">
    <source>
        <dbReference type="SAM" id="MobiDB-lite"/>
    </source>
</evidence>
<dbReference type="PANTHER" id="PTHR27001">
    <property type="entry name" value="OS01G0253100 PROTEIN"/>
    <property type="match status" value="1"/>
</dbReference>
<dbReference type="PROSITE" id="PS00108">
    <property type="entry name" value="PROTEIN_KINASE_ST"/>
    <property type="match status" value="1"/>
</dbReference>
<dbReference type="AlphaFoldDB" id="A0A199VCC3"/>
<dbReference type="GO" id="GO:0004672">
    <property type="term" value="F:protein kinase activity"/>
    <property type="evidence" value="ECO:0007669"/>
    <property type="project" value="InterPro"/>
</dbReference>
<gene>
    <name evidence="5" type="ORF">ACMD2_21197</name>
</gene>
<dbReference type="STRING" id="4615.A0A199VCC3"/>
<sequence>MCKRELVLVMEYMPNRTLYDLPHSNPRPPSWAHWMRLALQTAKVLLTLHSTRPPVIHHDVKSTNILLDRNLDARLGNLGLALRHSSIPSSAAAASVASSTPPAGTLGYLDPSYVTPDSLNTKTDAFNFRILLLEIMSGHKAINVAHSPPSVVEWSSRFSTRGRSGHFLISASPHPGPCRAAPPREVVDQLKALSSLSWNSSRTLPSSAWNGLVIGNPYSVVDTQGGAISKLRPHGGLNSELRFINEDEIEEPEPSASAAAVDEEKENVEKTPIFAKKPPSTTAKGSHPSRNAKVFSEAGTGI</sequence>
<comment type="caution">
    <text evidence="5">The sequence shown here is derived from an EMBL/GenBank/DDBJ whole genome shotgun (WGS) entry which is preliminary data.</text>
</comment>
<keyword evidence="5" id="KW-0808">Transferase</keyword>
<keyword evidence="5" id="KW-0418">Kinase</keyword>
<keyword evidence="1" id="KW-0547">Nucleotide-binding</keyword>
<feature type="domain" description="Protein kinase" evidence="4">
    <location>
        <begin position="1"/>
        <end position="274"/>
    </location>
</feature>